<sequence>MIVGIISSLIGFSEGVVVGTALIAFITILDIVPRLAQLTNTEKYIRVYEYTMIISGVSMVLIDILDISFNISSIGVGITGLFMGLYVGLFASALTEITNVIPIIVKTFNLYGYEKYVFYALIFGKVMGSFLYWFYIVS</sequence>
<keyword evidence="3" id="KW-1185">Reference proteome</keyword>
<evidence type="ECO:0000313" key="2">
    <source>
        <dbReference type="EMBL" id="PAB56824.1"/>
    </source>
</evidence>
<accession>A0A267MB65</accession>
<organism evidence="2 3">
    <name type="scientific">Anaeromicrobium sediminis</name>
    <dbReference type="NCBI Taxonomy" id="1478221"/>
    <lineage>
        <taxon>Bacteria</taxon>
        <taxon>Bacillati</taxon>
        <taxon>Bacillota</taxon>
        <taxon>Clostridia</taxon>
        <taxon>Peptostreptococcales</taxon>
        <taxon>Thermotaleaceae</taxon>
        <taxon>Anaeromicrobium</taxon>
    </lineage>
</organism>
<keyword evidence="1" id="KW-1133">Transmembrane helix</keyword>
<dbReference type="EMBL" id="NIBG01000031">
    <property type="protein sequence ID" value="PAB56824.1"/>
    <property type="molecule type" value="Genomic_DNA"/>
</dbReference>
<protein>
    <recommendedName>
        <fullName evidence="4">Stage V sporulation protein AB</fullName>
    </recommendedName>
</protein>
<reference evidence="2 3" key="1">
    <citation type="submission" date="2017-06" db="EMBL/GenBank/DDBJ databases">
        <title>Draft genome sequence of anaerobic fermentative bacterium Anaeromicrobium sediminis DY2726D isolated from West Pacific Ocean sediments.</title>
        <authorList>
            <person name="Zeng X."/>
        </authorList>
    </citation>
    <scope>NUCLEOTIDE SEQUENCE [LARGE SCALE GENOMIC DNA]</scope>
    <source>
        <strain evidence="2 3">DY2726D</strain>
    </source>
</reference>
<feature type="transmembrane region" description="Helical" evidence="1">
    <location>
        <begin position="116"/>
        <end position="136"/>
    </location>
</feature>
<dbReference type="Proteomes" id="UP000216024">
    <property type="component" value="Unassembled WGS sequence"/>
</dbReference>
<feature type="transmembrane region" description="Helical" evidence="1">
    <location>
        <begin position="16"/>
        <end position="35"/>
    </location>
</feature>
<comment type="caution">
    <text evidence="2">The sequence shown here is derived from an EMBL/GenBank/DDBJ whole genome shotgun (WGS) entry which is preliminary data.</text>
</comment>
<evidence type="ECO:0000256" key="1">
    <source>
        <dbReference type="SAM" id="Phobius"/>
    </source>
</evidence>
<gene>
    <name evidence="2" type="ORF">CCE28_20325</name>
</gene>
<name>A0A267MB65_9FIRM</name>
<evidence type="ECO:0008006" key="4">
    <source>
        <dbReference type="Google" id="ProtNLM"/>
    </source>
</evidence>
<keyword evidence="1" id="KW-0812">Transmembrane</keyword>
<proteinExistence type="predicted"/>
<dbReference type="OrthoDB" id="9790504at2"/>
<dbReference type="InterPro" id="IPR020144">
    <property type="entry name" value="SpoVAB"/>
</dbReference>
<dbReference type="AlphaFoldDB" id="A0A267MB65"/>
<dbReference type="RefSeq" id="WP_095135833.1">
    <property type="nucleotide sequence ID" value="NZ_NIBG01000031.1"/>
</dbReference>
<evidence type="ECO:0000313" key="3">
    <source>
        <dbReference type="Proteomes" id="UP000216024"/>
    </source>
</evidence>
<feature type="transmembrane region" description="Helical" evidence="1">
    <location>
        <begin position="71"/>
        <end position="95"/>
    </location>
</feature>
<keyword evidence="1" id="KW-0472">Membrane</keyword>
<feature type="transmembrane region" description="Helical" evidence="1">
    <location>
        <begin position="47"/>
        <end position="65"/>
    </location>
</feature>
<dbReference type="Pfam" id="PF13782">
    <property type="entry name" value="SpoVAB"/>
    <property type="match status" value="1"/>
</dbReference>